<evidence type="ECO:0000256" key="3">
    <source>
        <dbReference type="ARBA" id="ARBA00022801"/>
    </source>
</evidence>
<dbReference type="GO" id="GO:0046872">
    <property type="term" value="F:metal ion binding"/>
    <property type="evidence" value="ECO:0007669"/>
    <property type="project" value="UniProtKB-UniRule"/>
</dbReference>
<comment type="cofactor">
    <cofactor evidence="6">
        <name>Zn(2+)</name>
        <dbReference type="ChEBI" id="CHEBI:29105"/>
    </cofactor>
    <text evidence="6">Binds 1 zinc ion.</text>
</comment>
<dbReference type="GO" id="GO:0006508">
    <property type="term" value="P:proteolysis"/>
    <property type="evidence" value="ECO:0007669"/>
    <property type="project" value="UniProtKB-KW"/>
</dbReference>
<evidence type="ECO:0000259" key="7">
    <source>
        <dbReference type="Pfam" id="PF01432"/>
    </source>
</evidence>
<dbReference type="GO" id="GO:0004222">
    <property type="term" value="F:metalloendopeptidase activity"/>
    <property type="evidence" value="ECO:0007669"/>
    <property type="project" value="InterPro"/>
</dbReference>
<dbReference type="Proteomes" id="UP000294063">
    <property type="component" value="Unassembled WGS sequence"/>
</dbReference>
<dbReference type="RefSeq" id="WP_130046754.1">
    <property type="nucleotide sequence ID" value="NZ_SEZK01000001.1"/>
</dbReference>
<dbReference type="AlphaFoldDB" id="A0A4Q5KYC8"/>
<name>A0A4Q5KYC8_9GAMM</name>
<evidence type="ECO:0000256" key="2">
    <source>
        <dbReference type="ARBA" id="ARBA00022723"/>
    </source>
</evidence>
<dbReference type="Pfam" id="PF01432">
    <property type="entry name" value="Peptidase_M3"/>
    <property type="match status" value="1"/>
</dbReference>
<dbReference type="EMBL" id="SEZK01000001">
    <property type="protein sequence ID" value="RYU54889.1"/>
    <property type="molecule type" value="Genomic_DNA"/>
</dbReference>
<dbReference type="EMBL" id="SEZN01000003">
    <property type="protein sequence ID" value="RYU66515.1"/>
    <property type="molecule type" value="Genomic_DNA"/>
</dbReference>
<keyword evidence="1 6" id="KW-0645">Protease</keyword>
<evidence type="ECO:0000256" key="4">
    <source>
        <dbReference type="ARBA" id="ARBA00022833"/>
    </source>
</evidence>
<sequence>MTATAYLNDLNQRYLSIHRTKENFFWDTYMGLSDDHQGSTEAETAWTKFLSNADQISAIKEQIALADTIENIEEKKQTLIGLTGWLDTFESHAIESEQAQTLKSELIKFEAGLFEKKQKHTMTYVNEEGKTVEGSLPVLASVVRTSSDENTRKSAHQAFLGLEQWLLQNGFIELIKLRNKFARSQGFDTFFDYSVTKKEKMSADELFVILDDFEIRTRDCNQISLNQLAADKGDNALLAHNFVFSFAGDVMRELDPYVPFSKSLRRWVESFGRLNIEFSGAELTLDLLDRKGKYPNGFCHGPIPSFYDEKGEWVAAKVNFTSNAKPDQIGSGYDGMNTLFHEGGHAAHFSNVKMNAPCFSQEFAPTSMAYAETQSMFCDSLLEDADWLKQYALDADGNSVPDSIIKAMIDSKQPFRAYQERSILVVPYFERALYQLSDEELTPENITALARATEKNILGLACSPRPLMAIPHLVSDEAACAYHGYLLAHMAVYQTRAYFTEKFGYLTDNPKIGPLLAKHYWNAGNSVSHNESIIALTGEGFNAKYLADKCNLSVEEAWKSEQEKIAELASRTQTEVAPLNASITIIDGTKTLASNTDSNAKMCDDFEAYIMEKYGR</sequence>
<keyword evidence="3 6" id="KW-0378">Hydrolase</keyword>
<evidence type="ECO:0000256" key="6">
    <source>
        <dbReference type="RuleBase" id="RU003435"/>
    </source>
</evidence>
<comment type="similarity">
    <text evidence="6">Belongs to the peptidase M3 family.</text>
</comment>
<feature type="domain" description="Peptidase M3A/M3B catalytic" evidence="7">
    <location>
        <begin position="283"/>
        <end position="548"/>
    </location>
</feature>
<keyword evidence="11" id="KW-1185">Reference proteome</keyword>
<keyword evidence="2 6" id="KW-0479">Metal-binding</keyword>
<reference evidence="10 11" key="1">
    <citation type="submission" date="2019-02" db="EMBL/GenBank/DDBJ databases">
        <title>Genome sequences of Aliivibrio finisterrensis strains from farmed Atlantic salmon.</title>
        <authorList>
            <person name="Bowman J.P."/>
        </authorList>
    </citation>
    <scope>NUCLEOTIDE SEQUENCE [LARGE SCALE GENOMIC DNA]</scope>
    <source>
        <strain evidence="9 11">A21</strain>
        <strain evidence="8 10">A46</strain>
    </source>
</reference>
<dbReference type="SUPFAM" id="SSF55486">
    <property type="entry name" value="Metalloproteases ('zincins'), catalytic domain"/>
    <property type="match status" value="1"/>
</dbReference>
<evidence type="ECO:0000313" key="10">
    <source>
        <dbReference type="Proteomes" id="UP000294063"/>
    </source>
</evidence>
<dbReference type="PANTHER" id="PTHR11804:SF84">
    <property type="entry name" value="SACCHAROLYSIN"/>
    <property type="match status" value="1"/>
</dbReference>
<dbReference type="PANTHER" id="PTHR11804">
    <property type="entry name" value="PROTEASE M3 THIMET OLIGOPEPTIDASE-RELATED"/>
    <property type="match status" value="1"/>
</dbReference>
<keyword evidence="4 6" id="KW-0862">Zinc</keyword>
<protein>
    <submittedName>
        <fullName evidence="8">Peptidase M3</fullName>
    </submittedName>
</protein>
<organism evidence="8 10">
    <name type="scientific">Aliivibrio finisterrensis</name>
    <dbReference type="NCBI Taxonomy" id="511998"/>
    <lineage>
        <taxon>Bacteria</taxon>
        <taxon>Pseudomonadati</taxon>
        <taxon>Pseudomonadota</taxon>
        <taxon>Gammaproteobacteria</taxon>
        <taxon>Vibrionales</taxon>
        <taxon>Vibrionaceae</taxon>
        <taxon>Aliivibrio</taxon>
    </lineage>
</organism>
<evidence type="ECO:0000313" key="9">
    <source>
        <dbReference type="EMBL" id="RYU66515.1"/>
    </source>
</evidence>
<dbReference type="InterPro" id="IPR001567">
    <property type="entry name" value="Pept_M3A_M3B_dom"/>
</dbReference>
<evidence type="ECO:0000256" key="1">
    <source>
        <dbReference type="ARBA" id="ARBA00022670"/>
    </source>
</evidence>
<accession>A0A4Q5KYC8</accession>
<evidence type="ECO:0000256" key="5">
    <source>
        <dbReference type="ARBA" id="ARBA00023049"/>
    </source>
</evidence>
<dbReference type="Gene3D" id="1.10.1370.30">
    <property type="match status" value="2"/>
</dbReference>
<dbReference type="Proteomes" id="UP000294166">
    <property type="component" value="Unassembled WGS sequence"/>
</dbReference>
<keyword evidence="5 6" id="KW-0482">Metalloprotease</keyword>
<dbReference type="GO" id="GO:0006518">
    <property type="term" value="P:peptide metabolic process"/>
    <property type="evidence" value="ECO:0007669"/>
    <property type="project" value="TreeGrafter"/>
</dbReference>
<gene>
    <name evidence="9" type="ORF">ERW53_02320</name>
    <name evidence="8" type="ORF">ERW57_01205</name>
</gene>
<dbReference type="InterPro" id="IPR045090">
    <property type="entry name" value="Pept_M3A_M3B"/>
</dbReference>
<comment type="caution">
    <text evidence="8">The sequence shown here is derived from an EMBL/GenBank/DDBJ whole genome shotgun (WGS) entry which is preliminary data.</text>
</comment>
<evidence type="ECO:0000313" key="8">
    <source>
        <dbReference type="EMBL" id="RYU54889.1"/>
    </source>
</evidence>
<proteinExistence type="inferred from homology"/>
<evidence type="ECO:0000313" key="11">
    <source>
        <dbReference type="Proteomes" id="UP000294166"/>
    </source>
</evidence>